<evidence type="ECO:0000313" key="3">
    <source>
        <dbReference type="Proteomes" id="UP000030151"/>
    </source>
</evidence>
<comment type="caution">
    <text evidence="2">The sequence shown here is derived from an EMBL/GenBank/DDBJ whole genome shotgun (WGS) entry which is preliminary data.</text>
</comment>
<evidence type="ECO:0000256" key="1">
    <source>
        <dbReference type="SAM" id="SignalP"/>
    </source>
</evidence>
<keyword evidence="1" id="KW-0732">Signal</keyword>
<reference evidence="2 3" key="1">
    <citation type="submission" date="2014-02" db="EMBL/GenBank/DDBJ databases">
        <title>The genome sequence of the entomopathogenic fungus Metarhizium robertsii ARSEF 2575.</title>
        <authorList>
            <person name="Giuliano Garisto Donzelli B."/>
            <person name="Roe B.A."/>
            <person name="Macmil S.L."/>
            <person name="Krasnoff S.B."/>
            <person name="Gibson D.M."/>
        </authorList>
    </citation>
    <scope>NUCLEOTIDE SEQUENCE [LARGE SCALE GENOMIC DNA]</scope>
    <source>
        <strain evidence="2 3">ARSEF 2575</strain>
    </source>
</reference>
<accession>A0A0A1UVP5</accession>
<organism evidence="2 3">
    <name type="scientific">Metarhizium robertsii</name>
    <dbReference type="NCBI Taxonomy" id="568076"/>
    <lineage>
        <taxon>Eukaryota</taxon>
        <taxon>Fungi</taxon>
        <taxon>Dikarya</taxon>
        <taxon>Ascomycota</taxon>
        <taxon>Pezizomycotina</taxon>
        <taxon>Sordariomycetes</taxon>
        <taxon>Hypocreomycetidae</taxon>
        <taxon>Hypocreales</taxon>
        <taxon>Clavicipitaceae</taxon>
        <taxon>Metarhizium</taxon>
    </lineage>
</organism>
<feature type="signal peptide" evidence="1">
    <location>
        <begin position="1"/>
        <end position="17"/>
    </location>
</feature>
<feature type="chain" id="PRO_5001991954" evidence="1">
    <location>
        <begin position="18"/>
        <end position="169"/>
    </location>
</feature>
<dbReference type="HOGENOM" id="CLU_1578891_0_0_1"/>
<dbReference type="Proteomes" id="UP000030151">
    <property type="component" value="Unassembled WGS sequence"/>
</dbReference>
<name>A0A0A1UVP5_9HYPO</name>
<evidence type="ECO:0000313" key="2">
    <source>
        <dbReference type="EMBL" id="EXV02022.1"/>
    </source>
</evidence>
<proteinExistence type="predicted"/>
<sequence length="169" mass="18187">MLHALFSLYLPWHAFQAENCLPSTLGEPPLTTIPSEAFLFMPCRAKSNDAPDARQTSPRPRDLYISVHTCPPGRSPSSVMLNVCRLPTHPLAKASSCFVLAAAPAKRKTAGAVIDIGRCVGKARVRLPQLASAAGCHCQSAKCPPGEGLGVPFAALRRPSQDRQLEYLE</sequence>
<protein>
    <submittedName>
        <fullName evidence="2">DUF3854 domain protein</fullName>
    </submittedName>
</protein>
<dbReference type="EMBL" id="JELW01000006">
    <property type="protein sequence ID" value="EXV02022.1"/>
    <property type="molecule type" value="Genomic_DNA"/>
</dbReference>
<gene>
    <name evidence="2" type="ORF">X797_004858</name>
</gene>
<dbReference type="AlphaFoldDB" id="A0A0A1UVP5"/>